<reference evidence="1" key="1">
    <citation type="submission" date="2016-10" db="EMBL/GenBank/DDBJ databases">
        <title>Sequence of Gallionella enrichment culture.</title>
        <authorList>
            <person name="Poehlein A."/>
            <person name="Muehling M."/>
            <person name="Daniel R."/>
        </authorList>
    </citation>
    <scope>NUCLEOTIDE SEQUENCE</scope>
</reference>
<dbReference type="EMBL" id="MLJW01002496">
    <property type="protein sequence ID" value="OIQ74478.1"/>
    <property type="molecule type" value="Genomic_DNA"/>
</dbReference>
<organism evidence="1">
    <name type="scientific">mine drainage metagenome</name>
    <dbReference type="NCBI Taxonomy" id="410659"/>
    <lineage>
        <taxon>unclassified sequences</taxon>
        <taxon>metagenomes</taxon>
        <taxon>ecological metagenomes</taxon>
    </lineage>
</organism>
<proteinExistence type="predicted"/>
<gene>
    <name evidence="1" type="ORF">GALL_438700</name>
</gene>
<sequence length="146" mass="16056">MGQIDADHFGAELGVVLKLLARHQSGPDDFLIVVHVMDEPVQRCHPLDQSTLHGGPFMHRNDARNQVEGNQPLGAGLVAVHREGDAHAPEDEFRLVALRLHGVRRLLLQPPRVLGVVRAHPAPGRRHFIVKAHGRLSGGWQSVLTC</sequence>
<comment type="caution">
    <text evidence="1">The sequence shown here is derived from an EMBL/GenBank/DDBJ whole genome shotgun (WGS) entry which is preliminary data.</text>
</comment>
<name>A0A1J5PSA4_9ZZZZ</name>
<dbReference type="AlphaFoldDB" id="A0A1J5PSA4"/>
<protein>
    <submittedName>
        <fullName evidence="1">Uncharacterized protein</fullName>
    </submittedName>
</protein>
<evidence type="ECO:0000313" key="1">
    <source>
        <dbReference type="EMBL" id="OIQ74478.1"/>
    </source>
</evidence>
<accession>A0A1J5PSA4</accession>